<comment type="catalytic activity">
    <reaction evidence="7">
        <text>L-alpha-aminoacyl-L-lysine(out) = L-alpha-aminoacyl-L-lysine(in)</text>
        <dbReference type="Rhea" id="RHEA:79383"/>
        <dbReference type="ChEBI" id="CHEBI:229966"/>
    </reaction>
</comment>
<dbReference type="AlphaFoldDB" id="A0AAD4CGJ2"/>
<feature type="region of interest" description="Disordered" evidence="19">
    <location>
        <begin position="1"/>
        <end position="32"/>
    </location>
</feature>
<feature type="transmembrane region" description="Helical" evidence="20">
    <location>
        <begin position="38"/>
        <end position="56"/>
    </location>
</feature>
<dbReference type="InterPro" id="IPR052187">
    <property type="entry name" value="MFSD1"/>
</dbReference>
<comment type="subunit">
    <text evidence="18">Homodimer. Interacts with lysosomal protein GLMP (via lumenal domain); the interaction starts while both proteins are still in the endoplasmic reticulum and is required for stabilization of MFSD1 in lysosomes but has no direct effect on its targeting to lysosomes or transporter activity.</text>
</comment>
<evidence type="ECO:0000256" key="18">
    <source>
        <dbReference type="ARBA" id="ARBA00046376"/>
    </source>
</evidence>
<evidence type="ECO:0000256" key="17">
    <source>
        <dbReference type="ARBA" id="ARBA00045709"/>
    </source>
</evidence>
<evidence type="ECO:0000256" key="4">
    <source>
        <dbReference type="ARBA" id="ARBA00044881"/>
    </source>
</evidence>
<comment type="catalytic activity">
    <reaction evidence="12">
        <text>L-histidyl-L-alpha-amino acid(out) = L-histidyl-L-alpha-amino acid(in)</text>
        <dbReference type="Rhea" id="RHEA:79379"/>
        <dbReference type="ChEBI" id="CHEBI:229964"/>
    </reaction>
</comment>
<evidence type="ECO:0000259" key="21">
    <source>
        <dbReference type="PROSITE" id="PS50850"/>
    </source>
</evidence>
<comment type="catalytic activity">
    <reaction evidence="9">
        <text>L-arginyl-L-alpha-amino acid(out) = L-arginyl-L-alpha-amino acid(in)</text>
        <dbReference type="Rhea" id="RHEA:79371"/>
        <dbReference type="ChEBI" id="CHEBI:84315"/>
    </reaction>
</comment>
<sequence length="508" mass="56222">MTSPKISSIVRVEPPDGPSTPTAETAAPTESRQKTPRLVRFTAVCLICCISVSSHWSAGVSKAMKSTIKDEMEISNTQFSLLEASEDFMETLLLMFSGILTDRLGGAVMMVYGKMLYTIGSILVASAVTVRSFDFMIVGRVIAALGEISTKIAQYKMFSSWFAPSQGFAATLGFESAAGKIGGFVSKATANKCGFIWPFWIIVFVNLLGNTATLLFWFLNRYCEQHYDDPQDAATGENLKKSKFKFQRMFQISWMVWLIVAFALFEESTVAVFSQNSTELAEMRFHTDRITAGWYSAVAQYGGLFLAPILGIFLDVWGNRATVLCICGTSLLLSMLVLTIFSSSSGTIACFVLYGFVKAIGTTTIVDSFRTSLWEESIFGSAYALKETMNSATNVIVRMVTGVLQDADNDSYRRVVRVYLFLSACLMVVGLVIFLAAVLDVNLAPLQWTRKERFAKGPTQLALLRENHLVLNYRRTRWISKLCFLAIMLLTMGSWAVYIWGAVTGNKG</sequence>
<comment type="catalytic activity">
    <reaction evidence="14">
        <text>L-lysyl-glycine(out) = L-lysyl-glycine(in)</text>
        <dbReference type="Rhea" id="RHEA:79407"/>
        <dbReference type="ChEBI" id="CHEBI:191202"/>
    </reaction>
</comment>
<dbReference type="Pfam" id="PF07690">
    <property type="entry name" value="MFS_1"/>
    <property type="match status" value="2"/>
</dbReference>
<name>A0AAD4CGJ2_ASPNN</name>
<feature type="compositionally biased region" description="Low complexity" evidence="19">
    <location>
        <begin position="19"/>
        <end position="30"/>
    </location>
</feature>
<accession>A0AAD4CGJ2</accession>
<comment type="catalytic activity">
    <reaction evidence="11">
        <text>L-arginyl-glycine(out) = L-arginyl-glycine(in)</text>
        <dbReference type="Rhea" id="RHEA:79391"/>
        <dbReference type="ChEBI" id="CHEBI:229955"/>
    </reaction>
</comment>
<dbReference type="PROSITE" id="PS50850">
    <property type="entry name" value="MFS"/>
    <property type="match status" value="1"/>
</dbReference>
<comment type="catalytic activity">
    <reaction evidence="13">
        <text>L-alanyl-L-lysine(out) = L-alanyl-L-lysine(in)</text>
        <dbReference type="Rhea" id="RHEA:79415"/>
        <dbReference type="ChEBI" id="CHEBI:192470"/>
    </reaction>
</comment>
<evidence type="ECO:0000256" key="5">
    <source>
        <dbReference type="ARBA" id="ARBA00044884"/>
    </source>
</evidence>
<comment type="catalytic activity">
    <reaction evidence="4">
        <text>L-alpha-aminoacyl-L-arginine(out) = L-alpha-aminoacyl-L-arginine(in)</text>
        <dbReference type="Rhea" id="RHEA:79367"/>
        <dbReference type="ChEBI" id="CHEBI:229968"/>
    </reaction>
</comment>
<comment type="catalytic activity">
    <reaction evidence="3">
        <text>L-histidyl-glycine(out) = L-histidyl-glycine(in)</text>
        <dbReference type="Rhea" id="RHEA:79395"/>
        <dbReference type="ChEBI" id="CHEBI:229957"/>
    </reaction>
</comment>
<dbReference type="EMBL" id="VCAU01000083">
    <property type="protein sequence ID" value="KAF9886111.1"/>
    <property type="molecule type" value="Genomic_DNA"/>
</dbReference>
<feature type="transmembrane region" description="Helical" evidence="20">
    <location>
        <begin position="418"/>
        <end position="443"/>
    </location>
</feature>
<evidence type="ECO:0000256" key="11">
    <source>
        <dbReference type="ARBA" id="ARBA00044903"/>
    </source>
</evidence>
<evidence type="ECO:0000256" key="14">
    <source>
        <dbReference type="ARBA" id="ARBA00044924"/>
    </source>
</evidence>
<evidence type="ECO:0000256" key="1">
    <source>
        <dbReference type="ARBA" id="ARBA00004141"/>
    </source>
</evidence>
<comment type="function">
    <text evidence="17">Lysosomal dipeptide uniporter that selectively exports lysine, arginine or histidine-containing dipeptides with a net positive charge from the lysosome lumen into the cytosol. Could play a role in a specific type of protein O-glycosylation indirectly regulating macrophages migration and tissue invasion. Also essential for liver homeostasis.</text>
</comment>
<dbReference type="InterPro" id="IPR036259">
    <property type="entry name" value="MFS_trans_sf"/>
</dbReference>
<evidence type="ECO:0000256" key="15">
    <source>
        <dbReference type="ARBA" id="ARBA00044985"/>
    </source>
</evidence>
<protein>
    <recommendedName>
        <fullName evidence="15">Lysosomal dipeptide transporter MFSD1</fullName>
    </recommendedName>
    <alternativeName>
        <fullName evidence="16">Major facilitator superfamily domain-containing protein 1</fullName>
    </alternativeName>
</protein>
<evidence type="ECO:0000256" key="12">
    <source>
        <dbReference type="ARBA" id="ARBA00044912"/>
    </source>
</evidence>
<evidence type="ECO:0000256" key="9">
    <source>
        <dbReference type="ARBA" id="ARBA00044899"/>
    </source>
</evidence>
<dbReference type="PANTHER" id="PTHR23512">
    <property type="entry name" value="MAJOR FACILITATOR SUPERFAMILY DOMAIN-CONTAINING PROTEIN 1"/>
    <property type="match status" value="1"/>
</dbReference>
<feature type="transmembrane region" description="Helical" evidence="20">
    <location>
        <begin position="294"/>
        <end position="314"/>
    </location>
</feature>
<feature type="transmembrane region" description="Helical" evidence="20">
    <location>
        <begin position="104"/>
        <end position="130"/>
    </location>
</feature>
<reference evidence="22" key="2">
    <citation type="submission" date="2020-02" db="EMBL/GenBank/DDBJ databases">
        <authorList>
            <person name="Gilchrist C.L.M."/>
            <person name="Chooi Y.-H."/>
        </authorList>
    </citation>
    <scope>NUCLEOTIDE SEQUENCE</scope>
    <source>
        <strain evidence="22">MST-FP2251</strain>
    </source>
</reference>
<evidence type="ECO:0000313" key="22">
    <source>
        <dbReference type="EMBL" id="KAF9886111.1"/>
    </source>
</evidence>
<comment type="catalytic activity">
    <reaction evidence="8">
        <text>L-aspartyl-L-lysine(out) = L-aspartyl-L-lysine(in)</text>
        <dbReference type="Rhea" id="RHEA:79411"/>
        <dbReference type="ChEBI" id="CHEBI:229953"/>
    </reaction>
</comment>
<dbReference type="Gene3D" id="1.20.1250.20">
    <property type="entry name" value="MFS general substrate transporter like domains"/>
    <property type="match status" value="2"/>
</dbReference>
<evidence type="ECO:0000256" key="13">
    <source>
        <dbReference type="ARBA" id="ARBA00044919"/>
    </source>
</evidence>
<evidence type="ECO:0000256" key="16">
    <source>
        <dbReference type="ARBA" id="ARBA00045018"/>
    </source>
</evidence>
<comment type="subcellular location">
    <subcellularLocation>
        <location evidence="1">Membrane</location>
        <topology evidence="1">Multi-pass membrane protein</topology>
    </subcellularLocation>
</comment>
<feature type="transmembrane region" description="Helical" evidence="20">
    <location>
        <begin position="482"/>
        <end position="503"/>
    </location>
</feature>
<dbReference type="Proteomes" id="UP001194746">
    <property type="component" value="Unassembled WGS sequence"/>
</dbReference>
<proteinExistence type="predicted"/>
<keyword evidence="20" id="KW-0812">Transmembrane</keyword>
<evidence type="ECO:0000256" key="7">
    <source>
        <dbReference type="ARBA" id="ARBA00044893"/>
    </source>
</evidence>
<evidence type="ECO:0000256" key="10">
    <source>
        <dbReference type="ARBA" id="ARBA00044900"/>
    </source>
</evidence>
<comment type="caution">
    <text evidence="22">The sequence shown here is derived from an EMBL/GenBank/DDBJ whole genome shotgun (WGS) entry which is preliminary data.</text>
</comment>
<dbReference type="InterPro" id="IPR020846">
    <property type="entry name" value="MFS_dom"/>
</dbReference>
<dbReference type="GO" id="GO:0022857">
    <property type="term" value="F:transmembrane transporter activity"/>
    <property type="evidence" value="ECO:0007669"/>
    <property type="project" value="InterPro"/>
</dbReference>
<dbReference type="InterPro" id="IPR011701">
    <property type="entry name" value="MFS"/>
</dbReference>
<evidence type="ECO:0000256" key="6">
    <source>
        <dbReference type="ARBA" id="ARBA00044891"/>
    </source>
</evidence>
<evidence type="ECO:0000256" key="3">
    <source>
        <dbReference type="ARBA" id="ARBA00044878"/>
    </source>
</evidence>
<reference evidence="22" key="1">
    <citation type="journal article" date="2019" name="Beilstein J. Org. Chem.">
        <title>Nanangenines: drimane sesquiterpenoids as the dominant metabolite cohort of a novel Australian fungus, Aspergillus nanangensis.</title>
        <authorList>
            <person name="Lacey H.J."/>
            <person name="Gilchrist C.L.M."/>
            <person name="Crombie A."/>
            <person name="Kalaitzis J.A."/>
            <person name="Vuong D."/>
            <person name="Rutledge P.J."/>
            <person name="Turner P."/>
            <person name="Pitt J.I."/>
            <person name="Lacey E."/>
            <person name="Chooi Y.H."/>
            <person name="Piggott A.M."/>
        </authorList>
    </citation>
    <scope>NUCLEOTIDE SEQUENCE</scope>
    <source>
        <strain evidence="22">MST-FP2251</strain>
    </source>
</reference>
<feature type="transmembrane region" description="Helical" evidence="20">
    <location>
        <begin position="320"/>
        <end position="341"/>
    </location>
</feature>
<keyword evidence="23" id="KW-1185">Reference proteome</keyword>
<feature type="domain" description="Major facilitator superfamily (MFS) profile" evidence="21">
    <location>
        <begin position="43"/>
        <end position="442"/>
    </location>
</feature>
<comment type="catalytic activity">
    <reaction evidence="5">
        <text>L-alpha-aminoacyl-L-histidine(out) = L-alpha-aminoacyl-L-histidine(in)</text>
        <dbReference type="Rhea" id="RHEA:79375"/>
        <dbReference type="ChEBI" id="CHEBI:229967"/>
    </reaction>
</comment>
<dbReference type="PANTHER" id="PTHR23512:SF12">
    <property type="entry name" value="TRANSPORTER, PUTATIVE (AFU_ORTHOLOGUE AFUA_4G00260)-RELATED"/>
    <property type="match status" value="1"/>
</dbReference>
<feature type="transmembrane region" description="Helical" evidence="20">
    <location>
        <begin position="252"/>
        <end position="273"/>
    </location>
</feature>
<organism evidence="22 23">
    <name type="scientific">Aspergillus nanangensis</name>
    <dbReference type="NCBI Taxonomy" id="2582783"/>
    <lineage>
        <taxon>Eukaryota</taxon>
        <taxon>Fungi</taxon>
        <taxon>Dikarya</taxon>
        <taxon>Ascomycota</taxon>
        <taxon>Pezizomycotina</taxon>
        <taxon>Eurotiomycetes</taxon>
        <taxon>Eurotiomycetidae</taxon>
        <taxon>Eurotiales</taxon>
        <taxon>Aspergillaceae</taxon>
        <taxon>Aspergillus</taxon>
        <taxon>Aspergillus subgen. Circumdati</taxon>
    </lineage>
</organism>
<keyword evidence="20" id="KW-1133">Transmembrane helix</keyword>
<evidence type="ECO:0000256" key="20">
    <source>
        <dbReference type="SAM" id="Phobius"/>
    </source>
</evidence>
<feature type="transmembrane region" description="Helical" evidence="20">
    <location>
        <begin position="195"/>
        <end position="219"/>
    </location>
</feature>
<comment type="catalytic activity">
    <reaction evidence="6">
        <text>L-lysyl-L-alpha-amino acid(out) = L-lysyl-L-alpha-amino acid(in)</text>
        <dbReference type="Rhea" id="RHEA:79387"/>
        <dbReference type="ChEBI" id="CHEBI:229965"/>
    </reaction>
</comment>
<keyword evidence="20" id="KW-0472">Membrane</keyword>
<evidence type="ECO:0000256" key="19">
    <source>
        <dbReference type="SAM" id="MobiDB-lite"/>
    </source>
</evidence>
<comment type="catalytic activity">
    <reaction evidence="2">
        <text>L-lysyl-L-alanine(out) = L-lysyl-L-alanine(in)</text>
        <dbReference type="Rhea" id="RHEA:79399"/>
        <dbReference type="ChEBI" id="CHEBI:229954"/>
    </reaction>
</comment>
<gene>
    <name evidence="22" type="ORF">FE257_012046</name>
</gene>
<comment type="catalytic activity">
    <reaction evidence="10">
        <text>L-lysyl-L-lysine(out) = L-lysyl-L-lysine(in)</text>
        <dbReference type="Rhea" id="RHEA:79403"/>
        <dbReference type="ChEBI" id="CHEBI:229956"/>
    </reaction>
</comment>
<dbReference type="SUPFAM" id="SSF103473">
    <property type="entry name" value="MFS general substrate transporter"/>
    <property type="match status" value="1"/>
</dbReference>
<evidence type="ECO:0000256" key="2">
    <source>
        <dbReference type="ARBA" id="ARBA00044876"/>
    </source>
</evidence>
<dbReference type="GO" id="GO:0016020">
    <property type="term" value="C:membrane"/>
    <property type="evidence" value="ECO:0007669"/>
    <property type="project" value="UniProtKB-SubCell"/>
</dbReference>
<evidence type="ECO:0000313" key="23">
    <source>
        <dbReference type="Proteomes" id="UP001194746"/>
    </source>
</evidence>
<evidence type="ECO:0000256" key="8">
    <source>
        <dbReference type="ARBA" id="ARBA00044898"/>
    </source>
</evidence>